<dbReference type="HOGENOM" id="CLU_059206_0_0_11"/>
<dbReference type="RefSeq" id="WP_041128096.1">
    <property type="nucleotide sequence ID" value="NZ_CP010407.1"/>
</dbReference>
<name>A0A0B5I0G9_9ACTN</name>
<dbReference type="Proteomes" id="UP000031774">
    <property type="component" value="Chromosome"/>
</dbReference>
<dbReference type="STRING" id="362257.SVTN_05865"/>
<dbReference type="AlphaFoldDB" id="A0A0B5I0G9"/>
<evidence type="ECO:0000313" key="2">
    <source>
        <dbReference type="EMBL" id="AJF64012.1"/>
    </source>
</evidence>
<dbReference type="KEGG" id="svt:SVTN_05865"/>
<dbReference type="PANTHER" id="PTHR36151:SF3">
    <property type="entry name" value="ER-BOUND OXYGENASE MPAB_MPAB'_RUBBER OXYGENASE CATALYTIC DOMAIN-CONTAINING PROTEIN"/>
    <property type="match status" value="1"/>
</dbReference>
<protein>
    <recommendedName>
        <fullName evidence="1">ER-bound oxygenase mpaB/mpaB'/Rubber oxygenase catalytic domain-containing protein</fullName>
    </recommendedName>
</protein>
<dbReference type="EMBL" id="CP010407">
    <property type="protein sequence ID" value="AJF64012.1"/>
    <property type="molecule type" value="Genomic_DNA"/>
</dbReference>
<dbReference type="GO" id="GO:0016491">
    <property type="term" value="F:oxidoreductase activity"/>
    <property type="evidence" value="ECO:0007669"/>
    <property type="project" value="InterPro"/>
</dbReference>
<dbReference type="InterPro" id="IPR018713">
    <property type="entry name" value="MPAB/Lcp_cat_dom"/>
</dbReference>
<evidence type="ECO:0000259" key="1">
    <source>
        <dbReference type="Pfam" id="PF09995"/>
    </source>
</evidence>
<gene>
    <name evidence="2" type="ORF">SVTN_05865</name>
</gene>
<evidence type="ECO:0000313" key="3">
    <source>
        <dbReference type="Proteomes" id="UP000031774"/>
    </source>
</evidence>
<reference evidence="2 3" key="1">
    <citation type="submission" date="2014-12" db="EMBL/GenBank/DDBJ databases">
        <title>Complete genome sequence of Streptomyces vietnamensis strain GIMV4.0001, a genetic manipulable producer of the benzoisochromanequinone antibiotic granaticin.</title>
        <authorList>
            <person name="Deng M.R."/>
            <person name="Guo J."/>
            <person name="Ma L.Y."/>
            <person name="Feng G.D."/>
            <person name="Mo C.Y."/>
            <person name="Zhu H.H."/>
        </authorList>
    </citation>
    <scope>NUCLEOTIDE SEQUENCE [LARGE SCALE GENOMIC DNA]</scope>
    <source>
        <strain evidence="3">GIMV4.0001</strain>
    </source>
</reference>
<organism evidence="2 3">
    <name type="scientific">Streptomyces vietnamensis</name>
    <dbReference type="NCBI Taxonomy" id="362257"/>
    <lineage>
        <taxon>Bacteria</taxon>
        <taxon>Bacillati</taxon>
        <taxon>Actinomycetota</taxon>
        <taxon>Actinomycetes</taxon>
        <taxon>Kitasatosporales</taxon>
        <taxon>Streptomycetaceae</taxon>
        <taxon>Streptomyces</taxon>
    </lineage>
</organism>
<feature type="domain" description="ER-bound oxygenase mpaB/mpaB'/Rubber oxygenase catalytic" evidence="1">
    <location>
        <begin position="51"/>
        <end position="267"/>
    </location>
</feature>
<proteinExistence type="predicted"/>
<keyword evidence="3" id="KW-1185">Reference proteome</keyword>
<sequence length="297" mass="32183">MSLVLIDRLRGRAGEALLLRVAGPTAHRKRARIHDTPGPRWFAPDRPIRVVHADASMYVGGLAALLLQSLHPVAMAAVWAHSGFRGDPWGRLQRTSTFLAETTFGPVEDAERAVARVRGVHARVTGTTSGGVPYRASDPALLAWVHIAETSCFLRAYQEYGRAPLTGARRDAYVEDMASVARRLGVPRPPVTEAALVEALDRRRPELAATEESAATAHYLLAAPPLPWPVRVPYALLAAAAVDLLPSWARELLPLPVSIRLLLPFARRGGLVVTALIRWVMPRAPARTATSASGQGR</sequence>
<dbReference type="Pfam" id="PF09995">
    <property type="entry name" value="MPAB_Lcp_cat"/>
    <property type="match status" value="1"/>
</dbReference>
<accession>A0A0B5I0G9</accession>
<dbReference type="PANTHER" id="PTHR36151">
    <property type="entry name" value="BLR2777 PROTEIN"/>
    <property type="match status" value="1"/>
</dbReference>